<accession>B2UDP9</accession>
<evidence type="ECO:0000313" key="1">
    <source>
        <dbReference type="EMBL" id="ACD28290.1"/>
    </source>
</evidence>
<reference evidence="1" key="1">
    <citation type="submission" date="2008-05" db="EMBL/GenBank/DDBJ databases">
        <title>Complete sequence of chromosome1 of Ralstonia pickettii 12J.</title>
        <authorList>
            <consortium name="US DOE Joint Genome Institute"/>
            <person name="Lucas S."/>
            <person name="Copeland A."/>
            <person name="Lapidus A."/>
            <person name="Glavina del Rio T."/>
            <person name="Dalin E."/>
            <person name="Tice H."/>
            <person name="Bruce D."/>
            <person name="Goodwin L."/>
            <person name="Pitluck S."/>
            <person name="Meincke L."/>
            <person name="Brettin T."/>
            <person name="Detter J.C."/>
            <person name="Han C."/>
            <person name="Kuske C.R."/>
            <person name="Schmutz J."/>
            <person name="Larimer F."/>
            <person name="Land M."/>
            <person name="Hauser L."/>
            <person name="Kyrpides N."/>
            <person name="Mikhailova N."/>
            <person name="Marsh T."/>
            <person name="Richardson P."/>
        </authorList>
    </citation>
    <scope>NUCLEOTIDE SEQUENCE</scope>
    <source>
        <strain evidence="1">12J</strain>
    </source>
</reference>
<name>B2UDP9_RALPJ</name>
<dbReference type="HOGENOM" id="CLU_3331999_0_0_4"/>
<dbReference type="KEGG" id="rpi:Rpic_3168"/>
<dbReference type="AlphaFoldDB" id="B2UDP9"/>
<dbReference type="STRING" id="402626.Rpic_3168"/>
<proteinExistence type="predicted"/>
<sequence>MYRYRTFHVTRTDLRQPLSWHNIFVPRDSFPSTPALAD</sequence>
<gene>
    <name evidence="1" type="ordered locus">Rpic_3168</name>
</gene>
<protein>
    <submittedName>
        <fullName evidence="1">Uncharacterized protein</fullName>
    </submittedName>
</protein>
<dbReference type="EMBL" id="CP001068">
    <property type="protein sequence ID" value="ACD28290.1"/>
    <property type="molecule type" value="Genomic_DNA"/>
</dbReference>
<organism evidence="1">
    <name type="scientific">Ralstonia pickettii (strain 12J)</name>
    <dbReference type="NCBI Taxonomy" id="402626"/>
    <lineage>
        <taxon>Bacteria</taxon>
        <taxon>Pseudomonadati</taxon>
        <taxon>Pseudomonadota</taxon>
        <taxon>Betaproteobacteria</taxon>
        <taxon>Burkholderiales</taxon>
        <taxon>Burkholderiaceae</taxon>
        <taxon>Ralstonia</taxon>
    </lineage>
</organism>